<evidence type="ECO:0000256" key="1">
    <source>
        <dbReference type="SAM" id="MobiDB-lite"/>
    </source>
</evidence>
<proteinExistence type="predicted"/>
<keyword evidence="4" id="KW-1185">Reference proteome</keyword>
<dbReference type="PANTHER" id="PTHR46931">
    <property type="entry name" value="CRIB DOMAIN-CONTAINING PROTEIN RIC2"/>
    <property type="match status" value="1"/>
</dbReference>
<dbReference type="EMBL" id="JAAARO010000014">
    <property type="protein sequence ID" value="KAF5736619.1"/>
    <property type="molecule type" value="Genomic_DNA"/>
</dbReference>
<evidence type="ECO:0000259" key="2">
    <source>
        <dbReference type="PROSITE" id="PS50108"/>
    </source>
</evidence>
<accession>A0A7J7CRN2</accession>
<dbReference type="InterPro" id="IPR044509">
    <property type="entry name" value="RIC2/4"/>
</dbReference>
<comment type="caution">
    <text evidence="3">The sequence shown here is derived from an EMBL/GenBank/DDBJ whole genome shotgun (WGS) entry which is preliminary data.</text>
</comment>
<dbReference type="AlphaFoldDB" id="A0A7J7CRN2"/>
<organism evidence="3 4">
    <name type="scientific">Tripterygium wilfordii</name>
    <name type="common">Thunder God vine</name>
    <dbReference type="NCBI Taxonomy" id="458696"/>
    <lineage>
        <taxon>Eukaryota</taxon>
        <taxon>Viridiplantae</taxon>
        <taxon>Streptophyta</taxon>
        <taxon>Embryophyta</taxon>
        <taxon>Tracheophyta</taxon>
        <taxon>Spermatophyta</taxon>
        <taxon>Magnoliopsida</taxon>
        <taxon>eudicotyledons</taxon>
        <taxon>Gunneridae</taxon>
        <taxon>Pentapetalae</taxon>
        <taxon>rosids</taxon>
        <taxon>fabids</taxon>
        <taxon>Celastrales</taxon>
        <taxon>Celastraceae</taxon>
        <taxon>Tripterygium</taxon>
    </lineage>
</organism>
<dbReference type="Pfam" id="PF00786">
    <property type="entry name" value="PBD"/>
    <property type="match status" value="1"/>
</dbReference>
<dbReference type="PANTHER" id="PTHR46931:SF14">
    <property type="entry name" value="CRIB DOMAIN-CONTAINING PROTEIN RIC2"/>
    <property type="match status" value="1"/>
</dbReference>
<reference evidence="3 4" key="1">
    <citation type="journal article" date="2020" name="Nat. Commun.">
        <title>Genome of Tripterygium wilfordii and identification of cytochrome P450 involved in triptolide biosynthesis.</title>
        <authorList>
            <person name="Tu L."/>
            <person name="Su P."/>
            <person name="Zhang Z."/>
            <person name="Gao L."/>
            <person name="Wang J."/>
            <person name="Hu T."/>
            <person name="Zhou J."/>
            <person name="Zhang Y."/>
            <person name="Zhao Y."/>
            <person name="Liu Y."/>
            <person name="Song Y."/>
            <person name="Tong Y."/>
            <person name="Lu Y."/>
            <person name="Yang J."/>
            <person name="Xu C."/>
            <person name="Jia M."/>
            <person name="Peters R.J."/>
            <person name="Huang L."/>
            <person name="Gao W."/>
        </authorList>
    </citation>
    <scope>NUCLEOTIDE SEQUENCE [LARGE SCALE GENOMIC DNA]</scope>
    <source>
        <strain evidence="4">cv. XIE 37</strain>
        <tissue evidence="3">Leaf</tissue>
    </source>
</reference>
<dbReference type="SMART" id="SM00285">
    <property type="entry name" value="PBD"/>
    <property type="match status" value="1"/>
</dbReference>
<evidence type="ECO:0000313" key="4">
    <source>
        <dbReference type="Proteomes" id="UP000593562"/>
    </source>
</evidence>
<feature type="region of interest" description="Disordered" evidence="1">
    <location>
        <begin position="24"/>
        <end position="58"/>
    </location>
</feature>
<sequence>MKNRLERFVVLRFNIGCNSDSSVAVATSQSKKTKPEPNPPVTGRKEREQSSCRQKMNKSSGFLTLRRPTIFYGIHRLKRSIKSTLSQIFVYREEIEEIETKIEIGFPTDVKHVTHIGLDGTTTSNQVKGWENLVAPELISFPPISLTEFELSMAAHAHAHGPIVLHPTN</sequence>
<protein>
    <submittedName>
        <fullName evidence="3">CRIB domain-containing protein RIC4-like</fullName>
    </submittedName>
</protein>
<dbReference type="PROSITE" id="PS50108">
    <property type="entry name" value="CRIB"/>
    <property type="match status" value="1"/>
</dbReference>
<gene>
    <name evidence="3" type="ORF">HS088_TW14G00764</name>
</gene>
<feature type="domain" description="CRIB" evidence="2">
    <location>
        <begin position="104"/>
        <end position="117"/>
    </location>
</feature>
<dbReference type="Proteomes" id="UP000593562">
    <property type="component" value="Unassembled WGS sequence"/>
</dbReference>
<evidence type="ECO:0000313" key="3">
    <source>
        <dbReference type="EMBL" id="KAF5736619.1"/>
    </source>
</evidence>
<dbReference type="OrthoDB" id="678664at2759"/>
<dbReference type="InParanoid" id="A0A7J7CRN2"/>
<name>A0A7J7CRN2_TRIWF</name>
<dbReference type="InterPro" id="IPR000095">
    <property type="entry name" value="CRIB_dom"/>
</dbReference>